<proteinExistence type="predicted"/>
<dbReference type="GO" id="GO:0003677">
    <property type="term" value="F:DNA binding"/>
    <property type="evidence" value="ECO:0007669"/>
    <property type="project" value="UniProtKB-KW"/>
</dbReference>
<gene>
    <name evidence="6" type="ORF">Q5741_05890</name>
</gene>
<dbReference type="InterPro" id="IPR046335">
    <property type="entry name" value="LacI/GalR-like_sensor"/>
</dbReference>
<keyword evidence="1" id="KW-0678">Repressor</keyword>
<sequence>MKSKVTIQEIADAAGVSKFAVSRALSGKPGVSAQTREMIVKLAGQLGYFKSEAVRSGGEIRDENVQSWSGTVLILFPNIRFQNRESLYWGPIFEGISSRLNMKGIDILTLTEPSSDSLFTLLNPEAIQGIVTVGTVSTTILMEIHRLAIPVVMVDHQDQAFHCDTVFSDNWTVMGEIVSSMAAKGYRSFQFVGNRDDAYSFYERWNAYRAALERLQIPAGQNVKLFGPTGEQMEEAILQMTEEELPEVFVCANDTTAKITVEALARRGIYVPDRCTVTGFDDTHQELPLAATARVNKEMLGIRAVDQLLWRILNPGSPVEKKLIYADLLLREAYASEPAATKILPGI</sequence>
<dbReference type="PANTHER" id="PTHR30146">
    <property type="entry name" value="LACI-RELATED TRANSCRIPTIONAL REPRESSOR"/>
    <property type="match status" value="1"/>
</dbReference>
<dbReference type="InterPro" id="IPR000843">
    <property type="entry name" value="HTH_LacI"/>
</dbReference>
<evidence type="ECO:0000256" key="3">
    <source>
        <dbReference type="ARBA" id="ARBA00023125"/>
    </source>
</evidence>
<dbReference type="SUPFAM" id="SSF53822">
    <property type="entry name" value="Periplasmic binding protein-like I"/>
    <property type="match status" value="1"/>
</dbReference>
<dbReference type="Pfam" id="PF00356">
    <property type="entry name" value="LacI"/>
    <property type="match status" value="1"/>
</dbReference>
<dbReference type="Pfam" id="PF13377">
    <property type="entry name" value="Peripla_BP_3"/>
    <property type="match status" value="1"/>
</dbReference>
<dbReference type="InterPro" id="IPR028082">
    <property type="entry name" value="Peripla_BP_I"/>
</dbReference>
<dbReference type="PROSITE" id="PS00356">
    <property type="entry name" value="HTH_LACI_1"/>
    <property type="match status" value="1"/>
</dbReference>
<evidence type="ECO:0000313" key="6">
    <source>
        <dbReference type="EMBL" id="MDO7905949.1"/>
    </source>
</evidence>
<dbReference type="SUPFAM" id="SSF47413">
    <property type="entry name" value="lambda repressor-like DNA-binding domains"/>
    <property type="match status" value="1"/>
</dbReference>
<evidence type="ECO:0000256" key="1">
    <source>
        <dbReference type="ARBA" id="ARBA00022491"/>
    </source>
</evidence>
<dbReference type="EMBL" id="JAUQTB010000002">
    <property type="protein sequence ID" value="MDO7905949.1"/>
    <property type="molecule type" value="Genomic_DNA"/>
</dbReference>
<dbReference type="Gene3D" id="3.40.50.2300">
    <property type="match status" value="2"/>
</dbReference>
<dbReference type="SMART" id="SM00354">
    <property type="entry name" value="HTH_LACI"/>
    <property type="match status" value="1"/>
</dbReference>
<reference evidence="6 7" key="1">
    <citation type="submission" date="2023-07" db="EMBL/GenBank/DDBJ databases">
        <title>Paenibacillus sp. JX-17 nov. isolated from soil.</title>
        <authorList>
            <person name="Wan Y."/>
            <person name="Liu B."/>
        </authorList>
    </citation>
    <scope>NUCLEOTIDE SEQUENCE [LARGE SCALE GENOMIC DNA]</scope>
    <source>
        <strain evidence="6 7">JX-17</strain>
    </source>
</reference>
<keyword evidence="2" id="KW-0805">Transcription regulation</keyword>
<protein>
    <submittedName>
        <fullName evidence="6">LacI family DNA-binding transcriptional regulator</fullName>
    </submittedName>
</protein>
<keyword evidence="3 6" id="KW-0238">DNA-binding</keyword>
<dbReference type="PROSITE" id="PS50932">
    <property type="entry name" value="HTH_LACI_2"/>
    <property type="match status" value="1"/>
</dbReference>
<dbReference type="InterPro" id="IPR010982">
    <property type="entry name" value="Lambda_DNA-bd_dom_sf"/>
</dbReference>
<dbReference type="PANTHER" id="PTHR30146:SF148">
    <property type="entry name" value="HTH-TYPE TRANSCRIPTIONAL REPRESSOR PURR-RELATED"/>
    <property type="match status" value="1"/>
</dbReference>
<name>A0ABT9CBB4_9BACL</name>
<evidence type="ECO:0000259" key="5">
    <source>
        <dbReference type="PROSITE" id="PS50932"/>
    </source>
</evidence>
<organism evidence="6 7">
    <name type="scientific">Paenibacillus lacisoli</name>
    <dbReference type="NCBI Taxonomy" id="3064525"/>
    <lineage>
        <taxon>Bacteria</taxon>
        <taxon>Bacillati</taxon>
        <taxon>Bacillota</taxon>
        <taxon>Bacilli</taxon>
        <taxon>Bacillales</taxon>
        <taxon>Paenibacillaceae</taxon>
        <taxon>Paenibacillus</taxon>
    </lineage>
</organism>
<keyword evidence="7" id="KW-1185">Reference proteome</keyword>
<keyword evidence="4" id="KW-0804">Transcription</keyword>
<evidence type="ECO:0000256" key="4">
    <source>
        <dbReference type="ARBA" id="ARBA00023163"/>
    </source>
</evidence>
<comment type="caution">
    <text evidence="6">The sequence shown here is derived from an EMBL/GenBank/DDBJ whole genome shotgun (WGS) entry which is preliminary data.</text>
</comment>
<dbReference type="Gene3D" id="1.10.260.40">
    <property type="entry name" value="lambda repressor-like DNA-binding domains"/>
    <property type="match status" value="1"/>
</dbReference>
<feature type="domain" description="HTH lacI-type" evidence="5">
    <location>
        <begin position="5"/>
        <end position="59"/>
    </location>
</feature>
<dbReference type="CDD" id="cd01392">
    <property type="entry name" value="HTH_LacI"/>
    <property type="match status" value="1"/>
</dbReference>
<dbReference type="RefSeq" id="WP_305023138.1">
    <property type="nucleotide sequence ID" value="NZ_JAUQTB010000002.1"/>
</dbReference>
<accession>A0ABT9CBB4</accession>
<dbReference type="Proteomes" id="UP001240171">
    <property type="component" value="Unassembled WGS sequence"/>
</dbReference>
<evidence type="ECO:0000313" key="7">
    <source>
        <dbReference type="Proteomes" id="UP001240171"/>
    </source>
</evidence>
<evidence type="ECO:0000256" key="2">
    <source>
        <dbReference type="ARBA" id="ARBA00023015"/>
    </source>
</evidence>